<dbReference type="InterPro" id="IPR056993">
    <property type="entry name" value="TRIP4_3rd_dom"/>
</dbReference>
<name>A0A915M905_MELJA</name>
<feature type="domain" description="F-box" evidence="1">
    <location>
        <begin position="123"/>
        <end position="161"/>
    </location>
</feature>
<sequence length="555" mass="63616">MKEMFLWRIWLERLFLHCIFEEKIVCENVIFNPIMILAMFKDAIPLVSLKMNYCESGTCADGGQFSFRMFPNFMEDMEKENAMQNLPWLHYAKFAQLSCWIFLQDDGSFNEVEEIIFQLAGKEKKMKNLPNEVKIDIFKCLSFYQLIKARQINKQFCALIDASAGKLACRREVPPSERTLCASCSSVDDGPRCSFSIPNRRPMSSNFRSFHDGMGFNRYGICMNCGRSFQSGSNFEFDGGGAFMMLKKKFTLVDGVDKISSRLRQGRHICGCQARIHNLIRNCLNCGRVVCEQEGSGPCFYCGTIVCTREERQILKNRDKKALELLRKLTSKPQLQNFDILDSGGNLEDIQSIQQKLSLSSLAESIQNAQKYKQKLLLADKDQEVTKVNDLQSDYFSLELNPYLTISEREAIVKRKEELRQLALQAKRNILVDLDVATGKLAEQKKLEQIESVNDPVLQSILANSVAKNLHREQNISNIEEGNNEEDGDMASTFKPRYMAETSQRKIQLEEVFASLSTKYPKNYFNLIKDEEDGSEEESGGLFYNKFEDIAFDVK</sequence>
<dbReference type="InterPro" id="IPR039128">
    <property type="entry name" value="TRIP4-like"/>
</dbReference>
<dbReference type="GO" id="GO:0072344">
    <property type="term" value="P:rescue of stalled ribosome"/>
    <property type="evidence" value="ECO:0007669"/>
    <property type="project" value="InterPro"/>
</dbReference>
<evidence type="ECO:0000259" key="1">
    <source>
        <dbReference type="PROSITE" id="PS50181"/>
    </source>
</evidence>
<organism evidence="2 3">
    <name type="scientific">Meloidogyne javanica</name>
    <name type="common">Root-knot nematode worm</name>
    <dbReference type="NCBI Taxonomy" id="6303"/>
    <lineage>
        <taxon>Eukaryota</taxon>
        <taxon>Metazoa</taxon>
        <taxon>Ecdysozoa</taxon>
        <taxon>Nematoda</taxon>
        <taxon>Chromadorea</taxon>
        <taxon>Rhabditida</taxon>
        <taxon>Tylenchina</taxon>
        <taxon>Tylenchomorpha</taxon>
        <taxon>Tylenchoidea</taxon>
        <taxon>Meloidogynidae</taxon>
        <taxon>Meloidogyninae</taxon>
        <taxon>Meloidogyne</taxon>
        <taxon>Meloidogyne incognita group</taxon>
    </lineage>
</organism>
<protein>
    <submittedName>
        <fullName evidence="3">F-box domain-containing protein</fullName>
    </submittedName>
</protein>
<dbReference type="InterPro" id="IPR001810">
    <property type="entry name" value="F-box_dom"/>
</dbReference>
<evidence type="ECO:0000313" key="3">
    <source>
        <dbReference type="WBParaSite" id="scaffold3452_cov122.g6664"/>
    </source>
</evidence>
<dbReference type="InterPro" id="IPR009349">
    <property type="entry name" value="TRIP4/RQT4_C2HC5_Znf"/>
</dbReference>
<dbReference type="PROSITE" id="PS50181">
    <property type="entry name" value="FBOX"/>
    <property type="match status" value="1"/>
</dbReference>
<dbReference type="GO" id="GO:0005634">
    <property type="term" value="C:nucleus"/>
    <property type="evidence" value="ECO:0007669"/>
    <property type="project" value="InterPro"/>
</dbReference>
<dbReference type="Pfam" id="PF12937">
    <property type="entry name" value="F-box-like"/>
    <property type="match status" value="1"/>
</dbReference>
<dbReference type="GO" id="GO:0008270">
    <property type="term" value="F:zinc ion binding"/>
    <property type="evidence" value="ECO:0007669"/>
    <property type="project" value="InterPro"/>
</dbReference>
<dbReference type="PANTHER" id="PTHR12963:SF4">
    <property type="entry name" value="ACTIVATING SIGNAL COINTEGRATOR 1"/>
    <property type="match status" value="1"/>
</dbReference>
<reference evidence="3" key="1">
    <citation type="submission" date="2022-11" db="UniProtKB">
        <authorList>
            <consortium name="WormBaseParasite"/>
        </authorList>
    </citation>
    <scope>IDENTIFICATION</scope>
</reference>
<dbReference type="SUPFAM" id="SSF81383">
    <property type="entry name" value="F-box domain"/>
    <property type="match status" value="1"/>
</dbReference>
<dbReference type="GO" id="GO:0045893">
    <property type="term" value="P:positive regulation of DNA-templated transcription"/>
    <property type="evidence" value="ECO:0007669"/>
    <property type="project" value="TreeGrafter"/>
</dbReference>
<dbReference type="WBParaSite" id="scaffold3452_cov122.g6664">
    <property type="protein sequence ID" value="scaffold3452_cov122.g6664"/>
    <property type="gene ID" value="scaffold3452_cov122.g6664"/>
</dbReference>
<evidence type="ECO:0000313" key="2">
    <source>
        <dbReference type="Proteomes" id="UP000887561"/>
    </source>
</evidence>
<dbReference type="PANTHER" id="PTHR12963">
    <property type="entry name" value="THYROID RECEPTOR INTERACTING PROTEIN RELATED"/>
    <property type="match status" value="1"/>
</dbReference>
<dbReference type="InterPro" id="IPR036047">
    <property type="entry name" value="F-box-like_dom_sf"/>
</dbReference>
<keyword evidence="2" id="KW-1185">Reference proteome</keyword>
<dbReference type="AlphaFoldDB" id="A0A915M905"/>
<dbReference type="Proteomes" id="UP000887561">
    <property type="component" value="Unplaced"/>
</dbReference>
<accession>A0A915M905</accession>
<proteinExistence type="predicted"/>
<dbReference type="GO" id="GO:0180022">
    <property type="term" value="C:RQC-trigger complex"/>
    <property type="evidence" value="ECO:0007669"/>
    <property type="project" value="InterPro"/>
</dbReference>
<dbReference type="Pfam" id="PF06221">
    <property type="entry name" value="zf-C2HC5"/>
    <property type="match status" value="1"/>
</dbReference>
<dbReference type="Pfam" id="PF23134">
    <property type="entry name" value="TRIP4_3rd"/>
    <property type="match status" value="1"/>
</dbReference>